<dbReference type="InterPro" id="IPR050385">
    <property type="entry name" value="Archaeal_FAD_synthase"/>
</dbReference>
<dbReference type="Gene3D" id="3.40.50.620">
    <property type="entry name" value="HUPs"/>
    <property type="match status" value="1"/>
</dbReference>
<proteinExistence type="predicted"/>
<evidence type="ECO:0000313" key="5">
    <source>
        <dbReference type="Proteomes" id="UP001224325"/>
    </source>
</evidence>
<dbReference type="GO" id="GO:0016779">
    <property type="term" value="F:nucleotidyltransferase activity"/>
    <property type="evidence" value="ECO:0007669"/>
    <property type="project" value="UniProtKB-KW"/>
</dbReference>
<reference evidence="4" key="1">
    <citation type="submission" date="2024-04" db="EMBL/GenBank/DDBJ databases">
        <title>Mariniflexile litorale, isolated from the shallow sediments of the Sea of Japan.</title>
        <authorList>
            <person name="Romanenko L."/>
            <person name="Isaeva M."/>
        </authorList>
    </citation>
    <scope>NUCLEOTIDE SEQUENCE [LARGE SCALE GENOMIC DNA]</scope>
    <source>
        <strain evidence="4">KMM 9835</strain>
    </source>
</reference>
<dbReference type="SUPFAM" id="SSF52374">
    <property type="entry name" value="Nucleotidylyl transferase"/>
    <property type="match status" value="1"/>
</dbReference>
<feature type="domain" description="Cytidyltransferase-like" evidence="3">
    <location>
        <begin position="84"/>
        <end position="173"/>
    </location>
</feature>
<dbReference type="AlphaFoldDB" id="A0AAU7EGJ4"/>
<dbReference type="InterPro" id="IPR004821">
    <property type="entry name" value="Cyt_trans-like"/>
</dbReference>
<organism evidence="4 5">
    <name type="scientific">Mariniflexile litorale</name>
    <dbReference type="NCBI Taxonomy" id="3045158"/>
    <lineage>
        <taxon>Bacteria</taxon>
        <taxon>Pseudomonadati</taxon>
        <taxon>Bacteroidota</taxon>
        <taxon>Flavobacteriia</taxon>
        <taxon>Flavobacteriales</taxon>
        <taxon>Flavobacteriaceae</taxon>
        <taxon>Mariniflexile</taxon>
    </lineage>
</organism>
<dbReference type="RefSeq" id="WP_308991246.1">
    <property type="nucleotide sequence ID" value="NZ_CP155618.1"/>
</dbReference>
<keyword evidence="2 4" id="KW-0548">Nucleotidyltransferase</keyword>
<protein>
    <submittedName>
        <fullName evidence="4">Adenylyltransferase/cytidyltransferase family protein</fullName>
    </submittedName>
</protein>
<keyword evidence="1" id="KW-0808">Transferase</keyword>
<dbReference type="PANTHER" id="PTHR43793">
    <property type="entry name" value="FAD SYNTHASE"/>
    <property type="match status" value="1"/>
</dbReference>
<dbReference type="Proteomes" id="UP001224325">
    <property type="component" value="Chromosome"/>
</dbReference>
<dbReference type="EMBL" id="CP155618">
    <property type="protein sequence ID" value="XBL14758.1"/>
    <property type="molecule type" value="Genomic_DNA"/>
</dbReference>
<evidence type="ECO:0000259" key="3">
    <source>
        <dbReference type="Pfam" id="PF01467"/>
    </source>
</evidence>
<dbReference type="KEGG" id="mlil:QLS71_001785"/>
<sequence>MIHNIDIDSLNDKFQNWRIVFVKSKEQIIINGSQDANLDELFSLLKKISADCHFNVTIDLNNNSEISAAIACKKTKAKYNRMYTSGCFDIFHYGHLNILERSKELCDYLVVGVSTDELIEKEKGKRPIIPFEERVKIVKAIKFVDEVIPQIDKNKQRVVDEYHIDAISVGDDWRGRFPKTSCPVEYFSYTENVSSTILKDILKLKNS</sequence>
<dbReference type="Pfam" id="PF01467">
    <property type="entry name" value="CTP_transf_like"/>
    <property type="match status" value="1"/>
</dbReference>
<evidence type="ECO:0000313" key="4">
    <source>
        <dbReference type="EMBL" id="XBL14758.1"/>
    </source>
</evidence>
<evidence type="ECO:0000256" key="2">
    <source>
        <dbReference type="ARBA" id="ARBA00022695"/>
    </source>
</evidence>
<dbReference type="NCBIfam" id="TIGR00125">
    <property type="entry name" value="cyt_tran_rel"/>
    <property type="match status" value="1"/>
</dbReference>
<gene>
    <name evidence="4" type="ORF">QLS71_001785</name>
</gene>
<dbReference type="InterPro" id="IPR014729">
    <property type="entry name" value="Rossmann-like_a/b/a_fold"/>
</dbReference>
<name>A0AAU7EGJ4_9FLAO</name>
<evidence type="ECO:0000256" key="1">
    <source>
        <dbReference type="ARBA" id="ARBA00022679"/>
    </source>
</evidence>
<dbReference type="PANTHER" id="PTHR43793:SF1">
    <property type="entry name" value="FAD SYNTHASE"/>
    <property type="match status" value="1"/>
</dbReference>
<keyword evidence="5" id="KW-1185">Reference proteome</keyword>
<accession>A0AAU7EGJ4</accession>